<dbReference type="Pfam" id="PF01145">
    <property type="entry name" value="Band_7"/>
    <property type="match status" value="1"/>
</dbReference>
<dbReference type="RefSeq" id="WP_145194457.1">
    <property type="nucleotide sequence ID" value="NZ_CP036434.1"/>
</dbReference>
<protein>
    <recommendedName>
        <fullName evidence="1">Band 7 domain-containing protein</fullName>
    </recommendedName>
</protein>
<proteinExistence type="predicted"/>
<evidence type="ECO:0000313" key="2">
    <source>
        <dbReference type="EMBL" id="QDV05030.1"/>
    </source>
</evidence>
<sequence>MKIQPYLEKAARGAASVFRAVSVGLRRATPVVLRAGRRAARATWYSAGLRATLRPIASLVRTGAVAAVVACLSVAALRATTQTVLPTEIGVIQRDWGGEAGIVPEDLGPSKRFVVPGVRTLHRLDRRIHFARFGMESEGNGFPSLELRTPDDLEVRVGASVPYRIIEGSGHRLVEEGIRSTYPDLARAAIERVLLDALGSLRREEWSSVAARERVRTTALIGIRAALAPFHLEPLDLQISSTWFPPEFEVEMMEQKLLEQRILTDAMLARRDERNYELLTEQEIVGSLEAARAAELDFEIEQERIGLRAEVREVESAASQYAFERKTAASNLYEKALTTGRLKLDEAEALREQLLNEALESEGGRVMVAREAASNLKFTTVKLDANNPNVPSVLDLDALIELLLGEGHQ</sequence>
<accession>A0A518ELR6</accession>
<feature type="domain" description="Band 7" evidence="1">
    <location>
        <begin position="83"/>
        <end position="270"/>
    </location>
</feature>
<reference evidence="2 3" key="1">
    <citation type="submission" date="2019-02" db="EMBL/GenBank/DDBJ databases">
        <title>Deep-cultivation of Planctomycetes and their phenomic and genomic characterization uncovers novel biology.</title>
        <authorList>
            <person name="Wiegand S."/>
            <person name="Jogler M."/>
            <person name="Boedeker C."/>
            <person name="Pinto D."/>
            <person name="Vollmers J."/>
            <person name="Rivas-Marin E."/>
            <person name="Kohn T."/>
            <person name="Peeters S.H."/>
            <person name="Heuer A."/>
            <person name="Rast P."/>
            <person name="Oberbeckmann S."/>
            <person name="Bunk B."/>
            <person name="Jeske O."/>
            <person name="Meyerdierks A."/>
            <person name="Storesund J.E."/>
            <person name="Kallscheuer N."/>
            <person name="Luecker S."/>
            <person name="Lage O.M."/>
            <person name="Pohl T."/>
            <person name="Merkel B.J."/>
            <person name="Hornburger P."/>
            <person name="Mueller R.-W."/>
            <person name="Bruemmer F."/>
            <person name="Labrenz M."/>
            <person name="Spormann A.M."/>
            <person name="Op den Camp H."/>
            <person name="Overmann J."/>
            <person name="Amann R."/>
            <person name="Jetten M.S.M."/>
            <person name="Mascher T."/>
            <person name="Medema M.H."/>
            <person name="Devos D.P."/>
            <person name="Kaster A.-K."/>
            <person name="Ovreas L."/>
            <person name="Rohde M."/>
            <person name="Galperin M.Y."/>
            <person name="Jogler C."/>
        </authorList>
    </citation>
    <scope>NUCLEOTIDE SEQUENCE [LARGE SCALE GENOMIC DNA]</scope>
    <source>
        <strain evidence="2 3">Poly30</strain>
    </source>
</reference>
<dbReference type="EMBL" id="CP036434">
    <property type="protein sequence ID" value="QDV05030.1"/>
    <property type="molecule type" value="Genomic_DNA"/>
</dbReference>
<organism evidence="2 3">
    <name type="scientific">Saltatorellus ferox</name>
    <dbReference type="NCBI Taxonomy" id="2528018"/>
    <lineage>
        <taxon>Bacteria</taxon>
        <taxon>Pseudomonadati</taxon>
        <taxon>Planctomycetota</taxon>
        <taxon>Planctomycetia</taxon>
        <taxon>Planctomycetia incertae sedis</taxon>
        <taxon>Saltatorellus</taxon>
    </lineage>
</organism>
<gene>
    <name evidence="2" type="ORF">Poly30_05250</name>
</gene>
<evidence type="ECO:0000259" key="1">
    <source>
        <dbReference type="Pfam" id="PF01145"/>
    </source>
</evidence>
<name>A0A518ELR6_9BACT</name>
<dbReference type="AlphaFoldDB" id="A0A518ELR6"/>
<evidence type="ECO:0000313" key="3">
    <source>
        <dbReference type="Proteomes" id="UP000320390"/>
    </source>
</evidence>
<keyword evidence="3" id="KW-1185">Reference proteome</keyword>
<dbReference type="InterPro" id="IPR001107">
    <property type="entry name" value="Band_7"/>
</dbReference>
<dbReference type="OrthoDB" id="5493862at2"/>
<dbReference type="Proteomes" id="UP000320390">
    <property type="component" value="Chromosome"/>
</dbReference>